<evidence type="ECO:0008006" key="3">
    <source>
        <dbReference type="Google" id="ProtNLM"/>
    </source>
</evidence>
<name>A0ABW8ACK1_9ACTN</name>
<sequence>MKLRATLILAATVVIASGCGNHDDTAFRAAQEECYKKDALDSKRLAAEVGPLLTPDVRSTLAESSACDSEPEGGASIAYDLDPAVPPNQTVERFRSAGWGDLPLPSASCSDCVARVGKKAGGRSIEVMVHDSDYGIFMLEASFYE</sequence>
<evidence type="ECO:0000313" key="1">
    <source>
        <dbReference type="EMBL" id="MFI7444494.1"/>
    </source>
</evidence>
<accession>A0ABW8ACK1</accession>
<evidence type="ECO:0000313" key="2">
    <source>
        <dbReference type="Proteomes" id="UP001612928"/>
    </source>
</evidence>
<reference evidence="1 2" key="1">
    <citation type="submission" date="2024-10" db="EMBL/GenBank/DDBJ databases">
        <title>The Natural Products Discovery Center: Release of the First 8490 Sequenced Strains for Exploring Actinobacteria Biosynthetic Diversity.</title>
        <authorList>
            <person name="Kalkreuter E."/>
            <person name="Kautsar S.A."/>
            <person name="Yang D."/>
            <person name="Bader C.D."/>
            <person name="Teijaro C.N."/>
            <person name="Fluegel L."/>
            <person name="Davis C.M."/>
            <person name="Simpson J.R."/>
            <person name="Lauterbach L."/>
            <person name="Steele A.D."/>
            <person name="Gui C."/>
            <person name="Meng S."/>
            <person name="Li G."/>
            <person name="Viehrig K."/>
            <person name="Ye F."/>
            <person name="Su P."/>
            <person name="Kiefer A.F."/>
            <person name="Nichols A."/>
            <person name="Cepeda A.J."/>
            <person name="Yan W."/>
            <person name="Fan B."/>
            <person name="Jiang Y."/>
            <person name="Adhikari A."/>
            <person name="Zheng C.-J."/>
            <person name="Schuster L."/>
            <person name="Cowan T.M."/>
            <person name="Smanski M.J."/>
            <person name="Chevrette M.G."/>
            <person name="De Carvalho L.P.S."/>
            <person name="Shen B."/>
        </authorList>
    </citation>
    <scope>NUCLEOTIDE SEQUENCE [LARGE SCALE GENOMIC DNA]</scope>
    <source>
        <strain evidence="1 2">NPDC049503</strain>
    </source>
</reference>
<gene>
    <name evidence="1" type="ORF">ACIBP5_31365</name>
</gene>
<dbReference type="Proteomes" id="UP001612928">
    <property type="component" value="Unassembled WGS sequence"/>
</dbReference>
<organism evidence="1 2">
    <name type="scientific">Nonomuraea indica</name>
    <dbReference type="NCBI Taxonomy" id="1581193"/>
    <lineage>
        <taxon>Bacteria</taxon>
        <taxon>Bacillati</taxon>
        <taxon>Actinomycetota</taxon>
        <taxon>Actinomycetes</taxon>
        <taxon>Streptosporangiales</taxon>
        <taxon>Streptosporangiaceae</taxon>
        <taxon>Nonomuraea</taxon>
    </lineage>
</organism>
<comment type="caution">
    <text evidence="1">The sequence shown here is derived from an EMBL/GenBank/DDBJ whole genome shotgun (WGS) entry which is preliminary data.</text>
</comment>
<proteinExistence type="predicted"/>
<dbReference type="PROSITE" id="PS51257">
    <property type="entry name" value="PROKAR_LIPOPROTEIN"/>
    <property type="match status" value="1"/>
</dbReference>
<dbReference type="RefSeq" id="WP_397024738.1">
    <property type="nucleotide sequence ID" value="NZ_JBITMB010000008.1"/>
</dbReference>
<protein>
    <recommendedName>
        <fullName evidence="3">Lipoprotein</fullName>
    </recommendedName>
</protein>
<keyword evidence="2" id="KW-1185">Reference proteome</keyword>
<dbReference type="EMBL" id="JBITMB010000008">
    <property type="protein sequence ID" value="MFI7444494.1"/>
    <property type="molecule type" value="Genomic_DNA"/>
</dbReference>